<dbReference type="AlphaFoldDB" id="A0AAD6W011"/>
<dbReference type="Proteomes" id="UP001164929">
    <property type="component" value="Chromosome 6"/>
</dbReference>
<dbReference type="EMBL" id="JAQIZT010000006">
    <property type="protein sequence ID" value="KAJ6994007.1"/>
    <property type="molecule type" value="Genomic_DNA"/>
</dbReference>
<reference evidence="1" key="1">
    <citation type="journal article" date="2023" name="Mol. Ecol. Resour.">
        <title>Chromosome-level genome assembly of a triploid poplar Populus alba 'Berolinensis'.</title>
        <authorList>
            <person name="Chen S."/>
            <person name="Yu Y."/>
            <person name="Wang X."/>
            <person name="Wang S."/>
            <person name="Zhang T."/>
            <person name="Zhou Y."/>
            <person name="He R."/>
            <person name="Meng N."/>
            <person name="Wang Y."/>
            <person name="Liu W."/>
            <person name="Liu Z."/>
            <person name="Liu J."/>
            <person name="Guo Q."/>
            <person name="Huang H."/>
            <person name="Sederoff R.R."/>
            <person name="Wang G."/>
            <person name="Qu G."/>
            <person name="Chen S."/>
        </authorList>
    </citation>
    <scope>NUCLEOTIDE SEQUENCE</scope>
    <source>
        <strain evidence="1">SC-2020</strain>
    </source>
</reference>
<organism evidence="1 2">
    <name type="scientific">Populus alba x Populus x berolinensis</name>
    <dbReference type="NCBI Taxonomy" id="444605"/>
    <lineage>
        <taxon>Eukaryota</taxon>
        <taxon>Viridiplantae</taxon>
        <taxon>Streptophyta</taxon>
        <taxon>Embryophyta</taxon>
        <taxon>Tracheophyta</taxon>
        <taxon>Spermatophyta</taxon>
        <taxon>Magnoliopsida</taxon>
        <taxon>eudicotyledons</taxon>
        <taxon>Gunneridae</taxon>
        <taxon>Pentapetalae</taxon>
        <taxon>rosids</taxon>
        <taxon>fabids</taxon>
        <taxon>Malpighiales</taxon>
        <taxon>Salicaceae</taxon>
        <taxon>Saliceae</taxon>
        <taxon>Populus</taxon>
    </lineage>
</organism>
<proteinExistence type="predicted"/>
<keyword evidence="2" id="KW-1185">Reference proteome</keyword>
<evidence type="ECO:0000313" key="1">
    <source>
        <dbReference type="EMBL" id="KAJ6994007.1"/>
    </source>
</evidence>
<gene>
    <name evidence="1" type="ORF">NC653_016977</name>
</gene>
<evidence type="ECO:0000313" key="2">
    <source>
        <dbReference type="Proteomes" id="UP001164929"/>
    </source>
</evidence>
<name>A0AAD6W011_9ROSI</name>
<protein>
    <submittedName>
        <fullName evidence="1">Uncharacterized protein</fullName>
    </submittedName>
</protein>
<sequence>MLGLARSTVVEVFGGCLEKFNLDPGACLVRRVREVHATTTKNPMLKTTRLSLTLVASKQMYSRGKALVFSASLHHRVPSLYLFKIGQENPSRAFLRGQEKLEEKTYRDNQSHVHGFAAGGGGGGAAAASAAGGTWLGMLVLYLLGALRHVWPLS</sequence>
<comment type="caution">
    <text evidence="1">The sequence shown here is derived from an EMBL/GenBank/DDBJ whole genome shotgun (WGS) entry which is preliminary data.</text>
</comment>
<accession>A0AAD6W011</accession>